<evidence type="ECO:0000313" key="2">
    <source>
        <dbReference type="Proteomes" id="UP001488838"/>
    </source>
</evidence>
<evidence type="ECO:0000313" key="1">
    <source>
        <dbReference type="EMBL" id="KAK7816348.1"/>
    </source>
</evidence>
<name>A0AAW0IQ07_MYOGA</name>
<proteinExistence type="predicted"/>
<dbReference type="AlphaFoldDB" id="A0AAW0IQ07"/>
<sequence>MRILKSEPAFLKRKRPQLAAGGLLFPSGSRELARKGWKGKLKSSEHCIHLNPGLASIIICLCLPALGKQRQRQVDLYAFEASLSTEFLDSQGYAPIEEGHWELWVNGQEQHRNGLGRLYCGTGTSDP</sequence>
<organism evidence="1 2">
    <name type="scientific">Myodes glareolus</name>
    <name type="common">Bank vole</name>
    <name type="synonym">Clethrionomys glareolus</name>
    <dbReference type="NCBI Taxonomy" id="447135"/>
    <lineage>
        <taxon>Eukaryota</taxon>
        <taxon>Metazoa</taxon>
        <taxon>Chordata</taxon>
        <taxon>Craniata</taxon>
        <taxon>Vertebrata</taxon>
        <taxon>Euteleostomi</taxon>
        <taxon>Mammalia</taxon>
        <taxon>Eutheria</taxon>
        <taxon>Euarchontoglires</taxon>
        <taxon>Glires</taxon>
        <taxon>Rodentia</taxon>
        <taxon>Myomorpha</taxon>
        <taxon>Muroidea</taxon>
        <taxon>Cricetidae</taxon>
        <taxon>Arvicolinae</taxon>
        <taxon>Myodes</taxon>
    </lineage>
</organism>
<comment type="caution">
    <text evidence="1">The sequence shown here is derived from an EMBL/GenBank/DDBJ whole genome shotgun (WGS) entry which is preliminary data.</text>
</comment>
<reference evidence="1 2" key="1">
    <citation type="journal article" date="2023" name="bioRxiv">
        <title>Conserved and derived expression patterns and positive selection on dental genes reveal complex evolutionary context of ever-growing rodent molars.</title>
        <authorList>
            <person name="Calamari Z.T."/>
            <person name="Song A."/>
            <person name="Cohen E."/>
            <person name="Akter M."/>
            <person name="Roy R.D."/>
            <person name="Hallikas O."/>
            <person name="Christensen M.M."/>
            <person name="Li P."/>
            <person name="Marangoni P."/>
            <person name="Jernvall J."/>
            <person name="Klein O.D."/>
        </authorList>
    </citation>
    <scope>NUCLEOTIDE SEQUENCE [LARGE SCALE GENOMIC DNA]</scope>
    <source>
        <strain evidence="1">V071</strain>
    </source>
</reference>
<gene>
    <name evidence="1" type="ORF">U0070_020863</name>
</gene>
<accession>A0AAW0IQ07</accession>
<keyword evidence="2" id="KW-1185">Reference proteome</keyword>
<dbReference type="EMBL" id="JBBHLL010000103">
    <property type="protein sequence ID" value="KAK7816348.1"/>
    <property type="molecule type" value="Genomic_DNA"/>
</dbReference>
<protein>
    <submittedName>
        <fullName evidence="1">Uncharacterized protein</fullName>
    </submittedName>
</protein>
<dbReference type="Proteomes" id="UP001488838">
    <property type="component" value="Unassembled WGS sequence"/>
</dbReference>